<protein>
    <recommendedName>
        <fullName evidence="3">CopG family transcriptional regulator</fullName>
    </recommendedName>
</protein>
<evidence type="ECO:0000313" key="1">
    <source>
        <dbReference type="EMBL" id="PSN83930.1"/>
    </source>
</evidence>
<accession>A0A2R6AC06</accession>
<dbReference type="EMBL" id="NEXE01000299">
    <property type="protein sequence ID" value="PSN83930.1"/>
    <property type="molecule type" value="Genomic_DNA"/>
</dbReference>
<evidence type="ECO:0008006" key="3">
    <source>
        <dbReference type="Google" id="ProtNLM"/>
    </source>
</evidence>
<reference evidence="1 2" key="1">
    <citation type="submission" date="2017-04" db="EMBL/GenBank/DDBJ databases">
        <title>Novel microbial lineages endemic to geothermal iron-oxide mats fill important gaps in the evolutionary history of Archaea.</title>
        <authorList>
            <person name="Jay Z.J."/>
            <person name="Beam J.P."/>
            <person name="Dlakic M."/>
            <person name="Rusch D.B."/>
            <person name="Kozubal M.A."/>
            <person name="Inskeep W.P."/>
        </authorList>
    </citation>
    <scope>NUCLEOTIDE SEQUENCE [LARGE SCALE GENOMIC DNA]</scope>
    <source>
        <strain evidence="1">OSP_D</strain>
    </source>
</reference>
<dbReference type="AlphaFoldDB" id="A0A2R6AC06"/>
<sequence>MPSEKQQENEYKRVQVIFSREQYELIEFIKGKLGLSSDSETVKLIVFSWLAEKSIVSAFLKGEIKIEVRSLGEGSKG</sequence>
<gene>
    <name evidence="1" type="ORF">B9Q03_13270</name>
</gene>
<proteinExistence type="predicted"/>
<name>A0A2R6AC06_9ARCH</name>
<organism evidence="1 2">
    <name type="scientific">Candidatus Marsarchaeota G2 archaeon OSP_D</name>
    <dbReference type="NCBI Taxonomy" id="1978157"/>
    <lineage>
        <taxon>Archaea</taxon>
        <taxon>Candidatus Marsarchaeota</taxon>
        <taxon>Candidatus Marsarchaeota group 2</taxon>
    </lineage>
</organism>
<dbReference type="Proteomes" id="UP000240322">
    <property type="component" value="Unassembled WGS sequence"/>
</dbReference>
<evidence type="ECO:0000313" key="2">
    <source>
        <dbReference type="Proteomes" id="UP000240322"/>
    </source>
</evidence>
<comment type="caution">
    <text evidence="1">The sequence shown here is derived from an EMBL/GenBank/DDBJ whole genome shotgun (WGS) entry which is preliminary data.</text>
</comment>